<evidence type="ECO:0000313" key="2">
    <source>
        <dbReference type="EMBL" id="CAG9334686.1"/>
    </source>
</evidence>
<proteinExistence type="predicted"/>
<reference evidence="2" key="1">
    <citation type="submission" date="2021-09" db="EMBL/GenBank/DDBJ databases">
        <authorList>
            <consortium name="AG Swart"/>
            <person name="Singh M."/>
            <person name="Singh A."/>
            <person name="Seah K."/>
            <person name="Emmerich C."/>
        </authorList>
    </citation>
    <scope>NUCLEOTIDE SEQUENCE</scope>
    <source>
        <strain evidence="2">ATCC30299</strain>
    </source>
</reference>
<comment type="caution">
    <text evidence="2">The sequence shown here is derived from an EMBL/GenBank/DDBJ whole genome shotgun (WGS) entry which is preliminary data.</text>
</comment>
<dbReference type="AlphaFoldDB" id="A0AAU9K887"/>
<dbReference type="Gene3D" id="1.10.490.10">
    <property type="entry name" value="Globins"/>
    <property type="match status" value="1"/>
</dbReference>
<evidence type="ECO:0000313" key="3">
    <source>
        <dbReference type="Proteomes" id="UP001162131"/>
    </source>
</evidence>
<dbReference type="GO" id="GO:0019825">
    <property type="term" value="F:oxygen binding"/>
    <property type="evidence" value="ECO:0007669"/>
    <property type="project" value="InterPro"/>
</dbReference>
<dbReference type="InterPro" id="IPR009050">
    <property type="entry name" value="Globin-like_sf"/>
</dbReference>
<dbReference type="SUPFAM" id="SSF46458">
    <property type="entry name" value="Globin-like"/>
    <property type="match status" value="1"/>
</dbReference>
<dbReference type="InterPro" id="IPR012292">
    <property type="entry name" value="Globin/Proto"/>
</dbReference>
<feature type="region of interest" description="Disordered" evidence="1">
    <location>
        <begin position="463"/>
        <end position="484"/>
    </location>
</feature>
<feature type="region of interest" description="Disordered" evidence="1">
    <location>
        <begin position="1"/>
        <end position="22"/>
    </location>
</feature>
<dbReference type="GO" id="GO:0020037">
    <property type="term" value="F:heme binding"/>
    <property type="evidence" value="ECO:0007669"/>
    <property type="project" value="InterPro"/>
</dbReference>
<sequence>MIGFNMMDENRTSSENTAPQFRRHSKRRFTETNAGHFEAEAIKKTLNSLPKLPDGQRLGIYSLFAVYANTSDINLNIPNTLIRIDNESTYLLRTNDSGKIVSRSCNDDDFFHFLQTKRASTFFYKTLYKESMVFNSKSSAEVFWKSSKDWPALIQSCIQCKTKPNSITRALWRAGMKTKYYTIINRQQQTEPKTPRKCTMPSMYHSRKSQVDFKYTNMILKTSRSMNNPYKVNLTSRKSLEKVKIEKAGTLKNREKPAPDPQEPTEKPNELIVNTRAPESLFVVEDPLKENDLEQLVNELIDFLNINIYRDQKLIGIVLDFIRDQDENWFLLDCKEISAVNNYIATKGKRKAQMIGQESRTRLSIDTTKLKFKNLKTGVDEDIDEKQACPFVIRSPPPPPSSGLIKKSTQDLMEHWNKVNQKLETVLNKKPSNKFSNASVQEQSIKAYQARFNLKNGLLDVSEQSSSNDISPPQLSPPTSNSLWSDDKDEHINKCLYNVLEKFEEMNMNAELLKVRQQNLIRKYGGEDFWTRFIDSLYKKIMSTDCPLKKYFLSSSLTMITNGMHKVFNGCASLQFRRKIKAAHQNMGIQESEFLTYSSLFEETLNEFNIEECDKEMIVSQIRMMKTLVCQQPT</sequence>
<protein>
    <submittedName>
        <fullName evidence="2">Uncharacterized protein</fullName>
    </submittedName>
</protein>
<dbReference type="EMBL" id="CAJZBQ010000058">
    <property type="protein sequence ID" value="CAG9334686.1"/>
    <property type="molecule type" value="Genomic_DNA"/>
</dbReference>
<evidence type="ECO:0000256" key="1">
    <source>
        <dbReference type="SAM" id="MobiDB-lite"/>
    </source>
</evidence>
<keyword evidence="3" id="KW-1185">Reference proteome</keyword>
<dbReference type="Proteomes" id="UP001162131">
    <property type="component" value="Unassembled WGS sequence"/>
</dbReference>
<accession>A0AAU9K887</accession>
<feature type="region of interest" description="Disordered" evidence="1">
    <location>
        <begin position="246"/>
        <end position="268"/>
    </location>
</feature>
<gene>
    <name evidence="2" type="ORF">BSTOLATCC_MIC61290</name>
</gene>
<organism evidence="2 3">
    <name type="scientific">Blepharisma stoltei</name>
    <dbReference type="NCBI Taxonomy" id="1481888"/>
    <lineage>
        <taxon>Eukaryota</taxon>
        <taxon>Sar</taxon>
        <taxon>Alveolata</taxon>
        <taxon>Ciliophora</taxon>
        <taxon>Postciliodesmatophora</taxon>
        <taxon>Heterotrichea</taxon>
        <taxon>Heterotrichida</taxon>
        <taxon>Blepharismidae</taxon>
        <taxon>Blepharisma</taxon>
    </lineage>
</organism>
<name>A0AAU9K887_9CILI</name>